<feature type="region of interest" description="Disordered" evidence="1">
    <location>
        <begin position="1"/>
        <end position="49"/>
    </location>
</feature>
<accession>A0AAD7RK82</accession>
<name>A0AAD7RK82_9TELE</name>
<evidence type="ECO:0000256" key="1">
    <source>
        <dbReference type="SAM" id="MobiDB-lite"/>
    </source>
</evidence>
<dbReference type="AlphaFoldDB" id="A0AAD7RK82"/>
<feature type="compositionally biased region" description="Low complexity" evidence="1">
    <location>
        <begin position="1"/>
        <end position="12"/>
    </location>
</feature>
<comment type="caution">
    <text evidence="2">The sequence shown here is derived from an EMBL/GenBank/DDBJ whole genome shotgun (WGS) entry which is preliminary data.</text>
</comment>
<sequence>MRCLGTRAIRGTRAARKRKPSPPYAGATLRRSDERRPPPAAAIKRASRGRLGRAANRRILLTVSGAGWMPSSNSTSLPRWLRSRNAQLQAGCPRHLGWEIYSLVPAAAHPRGAGVGDVQLFESGGLTGAVRPSVGPHRSPGGSVQIYAALLEGGGHRRFLAPKLMSQKGSGVGPAANGCANYDCSYQASMHIL</sequence>
<dbReference type="Proteomes" id="UP001221898">
    <property type="component" value="Unassembled WGS sequence"/>
</dbReference>
<protein>
    <submittedName>
        <fullName evidence="2">Uncharacterized protein</fullName>
    </submittedName>
</protein>
<dbReference type="EMBL" id="JAINUG010000243">
    <property type="protein sequence ID" value="KAJ8385704.1"/>
    <property type="molecule type" value="Genomic_DNA"/>
</dbReference>
<proteinExistence type="predicted"/>
<organism evidence="2 3">
    <name type="scientific">Aldrovandia affinis</name>
    <dbReference type="NCBI Taxonomy" id="143900"/>
    <lineage>
        <taxon>Eukaryota</taxon>
        <taxon>Metazoa</taxon>
        <taxon>Chordata</taxon>
        <taxon>Craniata</taxon>
        <taxon>Vertebrata</taxon>
        <taxon>Euteleostomi</taxon>
        <taxon>Actinopterygii</taxon>
        <taxon>Neopterygii</taxon>
        <taxon>Teleostei</taxon>
        <taxon>Notacanthiformes</taxon>
        <taxon>Halosauridae</taxon>
        <taxon>Aldrovandia</taxon>
    </lineage>
</organism>
<gene>
    <name evidence="2" type="ORF">AAFF_G00183040</name>
</gene>
<reference evidence="2" key="1">
    <citation type="journal article" date="2023" name="Science">
        <title>Genome structures resolve the early diversification of teleost fishes.</title>
        <authorList>
            <person name="Parey E."/>
            <person name="Louis A."/>
            <person name="Montfort J."/>
            <person name="Bouchez O."/>
            <person name="Roques C."/>
            <person name="Iampietro C."/>
            <person name="Lluch J."/>
            <person name="Castinel A."/>
            <person name="Donnadieu C."/>
            <person name="Desvignes T."/>
            <person name="Floi Bucao C."/>
            <person name="Jouanno E."/>
            <person name="Wen M."/>
            <person name="Mejri S."/>
            <person name="Dirks R."/>
            <person name="Jansen H."/>
            <person name="Henkel C."/>
            <person name="Chen W.J."/>
            <person name="Zahm M."/>
            <person name="Cabau C."/>
            <person name="Klopp C."/>
            <person name="Thompson A.W."/>
            <person name="Robinson-Rechavi M."/>
            <person name="Braasch I."/>
            <person name="Lecointre G."/>
            <person name="Bobe J."/>
            <person name="Postlethwait J.H."/>
            <person name="Berthelot C."/>
            <person name="Roest Crollius H."/>
            <person name="Guiguen Y."/>
        </authorList>
    </citation>
    <scope>NUCLEOTIDE SEQUENCE</scope>
    <source>
        <strain evidence="2">NC1722</strain>
    </source>
</reference>
<evidence type="ECO:0000313" key="2">
    <source>
        <dbReference type="EMBL" id="KAJ8385704.1"/>
    </source>
</evidence>
<keyword evidence="3" id="KW-1185">Reference proteome</keyword>
<evidence type="ECO:0000313" key="3">
    <source>
        <dbReference type="Proteomes" id="UP001221898"/>
    </source>
</evidence>